<dbReference type="EMBL" id="WEKV01000002">
    <property type="protein sequence ID" value="KAB7787825.1"/>
    <property type="molecule type" value="Genomic_DNA"/>
</dbReference>
<reference evidence="1 2" key="1">
    <citation type="submission" date="2019-10" db="EMBL/GenBank/DDBJ databases">
        <title>Draft Genome Sequence of the Caffeine Degrading Methylotroph Methylorubrum populi PINKEL.</title>
        <authorList>
            <person name="Dawson S.C."/>
            <person name="Zhang X."/>
            <person name="Wright M.E."/>
            <person name="Sharma G."/>
            <person name="Langner J.T."/>
            <person name="Ditty J.L."/>
            <person name="Subuyuj G.A."/>
        </authorList>
    </citation>
    <scope>NUCLEOTIDE SEQUENCE [LARGE SCALE GENOMIC DNA]</scope>
    <source>
        <strain evidence="1 2">Pinkel</strain>
    </source>
</reference>
<evidence type="ECO:0000313" key="2">
    <source>
        <dbReference type="Proteomes" id="UP000469949"/>
    </source>
</evidence>
<sequence length="69" mass="7587">MRLPCFARDPRRRFAAEGCSRSFAPLARRSTDAPGGSRQRGLPVCGNALQGASQGARQRAWQRACQVNR</sequence>
<comment type="caution">
    <text evidence="1">The sequence shown here is derived from an EMBL/GenBank/DDBJ whole genome shotgun (WGS) entry which is preliminary data.</text>
</comment>
<gene>
    <name evidence="1" type="ORF">F8B43_0278</name>
</gene>
<protein>
    <submittedName>
        <fullName evidence="1">Uncharacterized protein</fullName>
    </submittedName>
</protein>
<accession>A0A833JCH8</accession>
<organism evidence="1 2">
    <name type="scientific">Methylorubrum populi</name>
    <dbReference type="NCBI Taxonomy" id="223967"/>
    <lineage>
        <taxon>Bacteria</taxon>
        <taxon>Pseudomonadati</taxon>
        <taxon>Pseudomonadota</taxon>
        <taxon>Alphaproteobacteria</taxon>
        <taxon>Hyphomicrobiales</taxon>
        <taxon>Methylobacteriaceae</taxon>
        <taxon>Methylorubrum</taxon>
    </lineage>
</organism>
<dbReference type="AlphaFoldDB" id="A0A833JCH8"/>
<dbReference type="Proteomes" id="UP000469949">
    <property type="component" value="Unassembled WGS sequence"/>
</dbReference>
<name>A0A833JCH8_9HYPH</name>
<evidence type="ECO:0000313" key="1">
    <source>
        <dbReference type="EMBL" id="KAB7787825.1"/>
    </source>
</evidence>
<proteinExistence type="predicted"/>